<feature type="transmembrane region" description="Helical" evidence="6">
    <location>
        <begin position="454"/>
        <end position="477"/>
    </location>
</feature>
<feature type="compositionally biased region" description="Basic and acidic residues" evidence="5">
    <location>
        <begin position="592"/>
        <end position="602"/>
    </location>
</feature>
<feature type="transmembrane region" description="Helical" evidence="6">
    <location>
        <begin position="152"/>
        <end position="178"/>
    </location>
</feature>
<feature type="compositionally biased region" description="Basic and acidic residues" evidence="5">
    <location>
        <begin position="561"/>
        <end position="571"/>
    </location>
</feature>
<keyword evidence="4 6" id="KW-0472">Membrane</keyword>
<dbReference type="GO" id="GO:0022857">
    <property type="term" value="F:transmembrane transporter activity"/>
    <property type="evidence" value="ECO:0007669"/>
    <property type="project" value="InterPro"/>
</dbReference>
<evidence type="ECO:0000259" key="7">
    <source>
        <dbReference type="PROSITE" id="PS50850"/>
    </source>
</evidence>
<feature type="transmembrane region" description="Helical" evidence="6">
    <location>
        <begin position="209"/>
        <end position="228"/>
    </location>
</feature>
<feature type="transmembrane region" description="Helical" evidence="6">
    <location>
        <begin position="309"/>
        <end position="328"/>
    </location>
</feature>
<evidence type="ECO:0000256" key="3">
    <source>
        <dbReference type="ARBA" id="ARBA00022989"/>
    </source>
</evidence>
<dbReference type="PROSITE" id="PS50850">
    <property type="entry name" value="MFS"/>
    <property type="match status" value="1"/>
</dbReference>
<dbReference type="OrthoDB" id="10021397at2759"/>
<dbReference type="GO" id="GO:0005886">
    <property type="term" value="C:plasma membrane"/>
    <property type="evidence" value="ECO:0007669"/>
    <property type="project" value="TreeGrafter"/>
</dbReference>
<feature type="region of interest" description="Disordered" evidence="5">
    <location>
        <begin position="1"/>
        <end position="23"/>
    </location>
</feature>
<feature type="region of interest" description="Disordered" evidence="5">
    <location>
        <begin position="554"/>
        <end position="602"/>
    </location>
</feature>
<dbReference type="STRING" id="50990.A0A4Y7PKF1"/>
<dbReference type="PANTHER" id="PTHR23501:SF102">
    <property type="entry name" value="DRUG TRANSPORTER, PUTATIVE (AFU_ORTHOLOGUE AFUA_3G08530)-RELATED"/>
    <property type="match status" value="1"/>
</dbReference>
<evidence type="ECO:0000313" key="9">
    <source>
        <dbReference type="Proteomes" id="UP000294933"/>
    </source>
</evidence>
<feature type="transmembrane region" description="Helical" evidence="6">
    <location>
        <begin position="240"/>
        <end position="260"/>
    </location>
</feature>
<feature type="domain" description="Major facilitator superfamily (MFS) profile" evidence="7">
    <location>
        <begin position="67"/>
        <end position="548"/>
    </location>
</feature>
<evidence type="ECO:0000313" key="8">
    <source>
        <dbReference type="EMBL" id="TDL15953.1"/>
    </source>
</evidence>
<feature type="transmembrane region" description="Helical" evidence="6">
    <location>
        <begin position="418"/>
        <end position="442"/>
    </location>
</feature>
<accession>A0A4Y7PKF1</accession>
<dbReference type="InterPro" id="IPR011701">
    <property type="entry name" value="MFS"/>
</dbReference>
<keyword evidence="2 6" id="KW-0812">Transmembrane</keyword>
<keyword evidence="3 6" id="KW-1133">Transmembrane helix</keyword>
<dbReference type="InterPro" id="IPR036259">
    <property type="entry name" value="MFS_trans_sf"/>
</dbReference>
<protein>
    <submittedName>
        <fullName evidence="8">MFS general substrate transporter</fullName>
    </submittedName>
</protein>
<dbReference type="Pfam" id="PF07690">
    <property type="entry name" value="MFS_1"/>
    <property type="match status" value="1"/>
</dbReference>
<sequence>MSTEQQVQEVATPENHLPLKKDHEDAVDIDPGKVGDAENGVKYTHGAGNKWEASEVHALPYNNMGIVCPSLMLAVFLAALDQTIAAVALPTIIGDIGGQSGYSWVGSAYLLMSACTHNPICSVNANAQVEYRSLGLSPIYGKLADIVGRKPVLFFSIIMFMLGSALCGAAKTILWLALSRGVEGIGGGGIVQMIQIIISDITPLEERGMYSGLIGATWGIASVAGPLIGGALSDHVSWRWCFWINLPTGGGAGLLLFFFLHLNPTERKTVRQVARSFDFIGLFSITAGTVSILVGFSTAQTAWSSVPTISSISIGVVLLIAGSINEIYTNKDPVIPSRLFKTRTTTGILISVFIDGVLFYSGSYYIPVYFQVLGSSATRGGIQQLPFSLVSSLILILSGIIGLMVMMDDKSTRAQQEIYILIPAIGIGCLSDLPLIALQAAMPLKDMASTTSTFILLRTLGGTVGISIGDTIFVSLLRNKLVQIQGYSAGGSDALTSNLSSLAHIEPVAVRQQVLHAYTKSLATIWIVMVSISFVGLLLILPIRSYSLKRTTIQGQNETKAPQEDKKELPEQKGSATSTPPPIPPSVGAIEKNNHSIDQVHI</sequence>
<evidence type="ECO:0000256" key="1">
    <source>
        <dbReference type="ARBA" id="ARBA00004141"/>
    </source>
</evidence>
<proteinExistence type="predicted"/>
<dbReference type="VEuPathDB" id="FungiDB:BD410DRAFT_844786"/>
<evidence type="ECO:0000256" key="5">
    <source>
        <dbReference type="SAM" id="MobiDB-lite"/>
    </source>
</evidence>
<feature type="transmembrane region" description="Helical" evidence="6">
    <location>
        <begin position="348"/>
        <end position="366"/>
    </location>
</feature>
<feature type="transmembrane region" description="Helical" evidence="6">
    <location>
        <begin position="280"/>
        <end position="303"/>
    </location>
</feature>
<dbReference type="Gene3D" id="1.20.1250.20">
    <property type="entry name" value="MFS general substrate transporter like domains"/>
    <property type="match status" value="1"/>
</dbReference>
<evidence type="ECO:0000256" key="2">
    <source>
        <dbReference type="ARBA" id="ARBA00022692"/>
    </source>
</evidence>
<reference evidence="8 9" key="1">
    <citation type="submission" date="2018-06" db="EMBL/GenBank/DDBJ databases">
        <title>A transcriptomic atlas of mushroom development highlights an independent origin of complex multicellularity.</title>
        <authorList>
            <consortium name="DOE Joint Genome Institute"/>
            <person name="Krizsan K."/>
            <person name="Almasi E."/>
            <person name="Merenyi Z."/>
            <person name="Sahu N."/>
            <person name="Viragh M."/>
            <person name="Koszo T."/>
            <person name="Mondo S."/>
            <person name="Kiss B."/>
            <person name="Balint B."/>
            <person name="Kues U."/>
            <person name="Barry K."/>
            <person name="Hegedus J.C."/>
            <person name="Henrissat B."/>
            <person name="Johnson J."/>
            <person name="Lipzen A."/>
            <person name="Ohm R."/>
            <person name="Nagy I."/>
            <person name="Pangilinan J."/>
            <person name="Yan J."/>
            <person name="Xiong Y."/>
            <person name="Grigoriev I.V."/>
            <person name="Hibbett D.S."/>
            <person name="Nagy L.G."/>
        </authorList>
    </citation>
    <scope>NUCLEOTIDE SEQUENCE [LARGE SCALE GENOMIC DNA]</scope>
    <source>
        <strain evidence="8 9">SZMC22713</strain>
    </source>
</reference>
<dbReference type="Proteomes" id="UP000294933">
    <property type="component" value="Unassembled WGS sequence"/>
</dbReference>
<dbReference type="PANTHER" id="PTHR23501">
    <property type="entry name" value="MAJOR FACILITATOR SUPERFAMILY"/>
    <property type="match status" value="1"/>
</dbReference>
<name>A0A4Y7PKF1_9AGAM</name>
<dbReference type="InterPro" id="IPR020846">
    <property type="entry name" value="MFS_dom"/>
</dbReference>
<keyword evidence="9" id="KW-1185">Reference proteome</keyword>
<dbReference type="AlphaFoldDB" id="A0A4Y7PKF1"/>
<dbReference type="CDD" id="cd17502">
    <property type="entry name" value="MFS_Azr1_MDR_like"/>
    <property type="match status" value="1"/>
</dbReference>
<evidence type="ECO:0000256" key="6">
    <source>
        <dbReference type="SAM" id="Phobius"/>
    </source>
</evidence>
<feature type="transmembrane region" description="Helical" evidence="6">
    <location>
        <begin position="386"/>
        <end position="406"/>
    </location>
</feature>
<organism evidence="8 9">
    <name type="scientific">Rickenella mellea</name>
    <dbReference type="NCBI Taxonomy" id="50990"/>
    <lineage>
        <taxon>Eukaryota</taxon>
        <taxon>Fungi</taxon>
        <taxon>Dikarya</taxon>
        <taxon>Basidiomycota</taxon>
        <taxon>Agaricomycotina</taxon>
        <taxon>Agaricomycetes</taxon>
        <taxon>Hymenochaetales</taxon>
        <taxon>Rickenellaceae</taxon>
        <taxon>Rickenella</taxon>
    </lineage>
</organism>
<comment type="subcellular location">
    <subcellularLocation>
        <location evidence="1">Membrane</location>
        <topology evidence="1">Multi-pass membrane protein</topology>
    </subcellularLocation>
</comment>
<feature type="transmembrane region" description="Helical" evidence="6">
    <location>
        <begin position="521"/>
        <end position="543"/>
    </location>
</feature>
<evidence type="ECO:0000256" key="4">
    <source>
        <dbReference type="ARBA" id="ARBA00023136"/>
    </source>
</evidence>
<dbReference type="EMBL" id="ML170256">
    <property type="protein sequence ID" value="TDL15953.1"/>
    <property type="molecule type" value="Genomic_DNA"/>
</dbReference>
<gene>
    <name evidence="8" type="ORF">BD410DRAFT_844786</name>
</gene>
<dbReference type="SUPFAM" id="SSF103473">
    <property type="entry name" value="MFS general substrate transporter"/>
    <property type="match status" value="1"/>
</dbReference>